<evidence type="ECO:0000313" key="4">
    <source>
        <dbReference type="Proteomes" id="UP000663870"/>
    </source>
</evidence>
<evidence type="ECO:0000313" key="1">
    <source>
        <dbReference type="EMBL" id="CAF1253320.1"/>
    </source>
</evidence>
<evidence type="ECO:0000313" key="3">
    <source>
        <dbReference type="Proteomes" id="UP000663854"/>
    </source>
</evidence>
<dbReference type="Proteomes" id="UP000663854">
    <property type="component" value="Unassembled WGS sequence"/>
</dbReference>
<name>A0A815A7G5_9BILA</name>
<dbReference type="EMBL" id="CAJNOH010001823">
    <property type="protein sequence ID" value="CAF1253320.1"/>
    <property type="molecule type" value="Genomic_DNA"/>
</dbReference>
<dbReference type="Gene3D" id="2.40.30.10">
    <property type="entry name" value="Translation factors"/>
    <property type="match status" value="1"/>
</dbReference>
<proteinExistence type="predicted"/>
<gene>
    <name evidence="2" type="ORF">JXQ802_LOCUS42457</name>
    <name evidence="1" type="ORF">PYM288_LOCUS27493</name>
</gene>
<evidence type="ECO:0000313" key="2">
    <source>
        <dbReference type="EMBL" id="CAF1534090.1"/>
    </source>
</evidence>
<dbReference type="EMBL" id="CAJNOL010002872">
    <property type="protein sequence ID" value="CAF1534090.1"/>
    <property type="molecule type" value="Genomic_DNA"/>
</dbReference>
<feature type="non-terminal residue" evidence="1">
    <location>
        <position position="1"/>
    </location>
</feature>
<dbReference type="AlphaFoldDB" id="A0A815A7G5"/>
<organism evidence="1 3">
    <name type="scientific">Rotaria sordida</name>
    <dbReference type="NCBI Taxonomy" id="392033"/>
    <lineage>
        <taxon>Eukaryota</taxon>
        <taxon>Metazoa</taxon>
        <taxon>Spiralia</taxon>
        <taxon>Gnathifera</taxon>
        <taxon>Rotifera</taxon>
        <taxon>Eurotatoria</taxon>
        <taxon>Bdelloidea</taxon>
        <taxon>Philodinida</taxon>
        <taxon>Philodinidae</taxon>
        <taxon>Rotaria</taxon>
    </lineage>
</organism>
<keyword evidence="4" id="KW-1185">Reference proteome</keyword>
<protein>
    <submittedName>
        <fullName evidence="1">Uncharacterized protein</fullName>
    </submittedName>
</protein>
<dbReference type="Proteomes" id="UP000663870">
    <property type="component" value="Unassembled WGS sequence"/>
</dbReference>
<sequence length="56" mass="6020">MGREFTLLDQVPAGNIVDSLVLKSATLSTNIFCPSFPGLQFEASPIVRVAIKPKDS</sequence>
<comment type="caution">
    <text evidence="1">The sequence shown here is derived from an EMBL/GenBank/DDBJ whole genome shotgun (WGS) entry which is preliminary data.</text>
</comment>
<accession>A0A815A7G5</accession>
<reference evidence="1" key="1">
    <citation type="submission" date="2021-02" db="EMBL/GenBank/DDBJ databases">
        <authorList>
            <person name="Nowell W R."/>
        </authorList>
    </citation>
    <scope>NUCLEOTIDE SEQUENCE</scope>
</reference>